<evidence type="ECO:0000313" key="7">
    <source>
        <dbReference type="EMBL" id="OJI83102.1"/>
    </source>
</evidence>
<dbReference type="Pfam" id="PF12796">
    <property type="entry name" value="Ank_2"/>
    <property type="match status" value="1"/>
</dbReference>
<keyword evidence="8" id="KW-1185">Reference proteome</keyword>
<dbReference type="InterPro" id="IPR002110">
    <property type="entry name" value="Ankyrin_rpt"/>
</dbReference>
<reference evidence="8" key="1">
    <citation type="journal article" date="2017" name="Genome Biol.">
        <title>Comparative genomics reveals high biological diversity and specific adaptations in the industrially and medically important fungal genus Aspergillus.</title>
        <authorList>
            <person name="de Vries R.P."/>
            <person name="Riley R."/>
            <person name="Wiebenga A."/>
            <person name="Aguilar-Osorio G."/>
            <person name="Amillis S."/>
            <person name="Uchima C.A."/>
            <person name="Anderluh G."/>
            <person name="Asadollahi M."/>
            <person name="Askin M."/>
            <person name="Barry K."/>
            <person name="Battaglia E."/>
            <person name="Bayram O."/>
            <person name="Benocci T."/>
            <person name="Braus-Stromeyer S.A."/>
            <person name="Caldana C."/>
            <person name="Canovas D."/>
            <person name="Cerqueira G.C."/>
            <person name="Chen F."/>
            <person name="Chen W."/>
            <person name="Choi C."/>
            <person name="Clum A."/>
            <person name="Dos Santos R.A."/>
            <person name="Damasio A.R."/>
            <person name="Diallinas G."/>
            <person name="Emri T."/>
            <person name="Fekete E."/>
            <person name="Flipphi M."/>
            <person name="Freyberg S."/>
            <person name="Gallo A."/>
            <person name="Gournas C."/>
            <person name="Habgood R."/>
            <person name="Hainaut M."/>
            <person name="Harispe M.L."/>
            <person name="Henrissat B."/>
            <person name="Hilden K.S."/>
            <person name="Hope R."/>
            <person name="Hossain A."/>
            <person name="Karabika E."/>
            <person name="Karaffa L."/>
            <person name="Karanyi Z."/>
            <person name="Krasevec N."/>
            <person name="Kuo A."/>
            <person name="Kusch H."/>
            <person name="LaButti K."/>
            <person name="Lagendijk E.L."/>
            <person name="Lapidus A."/>
            <person name="Levasseur A."/>
            <person name="Lindquist E."/>
            <person name="Lipzen A."/>
            <person name="Logrieco A.F."/>
            <person name="MacCabe A."/>
            <person name="Maekelae M.R."/>
            <person name="Malavazi I."/>
            <person name="Melin P."/>
            <person name="Meyer V."/>
            <person name="Mielnichuk N."/>
            <person name="Miskei M."/>
            <person name="Molnar A.P."/>
            <person name="Mule G."/>
            <person name="Ngan C.Y."/>
            <person name="Orejas M."/>
            <person name="Orosz E."/>
            <person name="Ouedraogo J.P."/>
            <person name="Overkamp K.M."/>
            <person name="Park H.-S."/>
            <person name="Perrone G."/>
            <person name="Piumi F."/>
            <person name="Punt P.J."/>
            <person name="Ram A.F."/>
            <person name="Ramon A."/>
            <person name="Rauscher S."/>
            <person name="Record E."/>
            <person name="Riano-Pachon D.M."/>
            <person name="Robert V."/>
            <person name="Roehrig J."/>
            <person name="Ruller R."/>
            <person name="Salamov A."/>
            <person name="Salih N.S."/>
            <person name="Samson R.A."/>
            <person name="Sandor E."/>
            <person name="Sanguinetti M."/>
            <person name="Schuetze T."/>
            <person name="Sepcic K."/>
            <person name="Shelest E."/>
            <person name="Sherlock G."/>
            <person name="Sophianopoulou V."/>
            <person name="Squina F.M."/>
            <person name="Sun H."/>
            <person name="Susca A."/>
            <person name="Todd R.B."/>
            <person name="Tsang A."/>
            <person name="Unkles S.E."/>
            <person name="van de Wiele N."/>
            <person name="van Rossen-Uffink D."/>
            <person name="Oliveira J.V."/>
            <person name="Vesth T.C."/>
            <person name="Visser J."/>
            <person name="Yu J.-H."/>
            <person name="Zhou M."/>
            <person name="Andersen M.R."/>
            <person name="Archer D.B."/>
            <person name="Baker S.E."/>
            <person name="Benoit I."/>
            <person name="Brakhage A.A."/>
            <person name="Braus G.H."/>
            <person name="Fischer R."/>
            <person name="Frisvad J.C."/>
            <person name="Goldman G.H."/>
            <person name="Houbraken J."/>
            <person name="Oakley B."/>
            <person name="Pocsi I."/>
            <person name="Scazzocchio C."/>
            <person name="Seiboth B."/>
            <person name="vanKuyk P.A."/>
            <person name="Wortman J."/>
            <person name="Dyer P.S."/>
            <person name="Grigoriev I.V."/>
        </authorList>
    </citation>
    <scope>NUCLEOTIDE SEQUENCE [LARGE SCALE GENOMIC DNA]</scope>
    <source>
        <strain evidence="8">CBS 134.48</strain>
    </source>
</reference>
<evidence type="ECO:0000256" key="4">
    <source>
        <dbReference type="PROSITE-ProRule" id="PRU00023"/>
    </source>
</evidence>
<protein>
    <recommendedName>
        <fullName evidence="6">Protein kinase domain-containing protein</fullName>
    </recommendedName>
</protein>
<dbReference type="PANTHER" id="PTHR10039:SF15">
    <property type="entry name" value="NACHT DOMAIN-CONTAINING PROTEIN"/>
    <property type="match status" value="1"/>
</dbReference>
<dbReference type="InterPro" id="IPR036770">
    <property type="entry name" value="Ankyrin_rpt-contain_sf"/>
</dbReference>
<dbReference type="InterPro" id="IPR054471">
    <property type="entry name" value="GPIID_WHD"/>
</dbReference>
<dbReference type="OMA" id="ETVWGDS"/>
<feature type="binding site" evidence="5">
    <location>
        <position position="736"/>
    </location>
    <ligand>
        <name>ATP</name>
        <dbReference type="ChEBI" id="CHEBI:30616"/>
    </ligand>
</feature>
<dbReference type="SMART" id="SM00248">
    <property type="entry name" value="ANK"/>
    <property type="match status" value="5"/>
</dbReference>
<dbReference type="Gene3D" id="1.25.40.20">
    <property type="entry name" value="Ankyrin repeat-containing domain"/>
    <property type="match status" value="1"/>
</dbReference>
<name>A0A1L9N1Z6_ASPTC</name>
<dbReference type="CDD" id="cd05117">
    <property type="entry name" value="STKc_CAMK"/>
    <property type="match status" value="1"/>
</dbReference>
<dbReference type="PROSITE" id="PS50088">
    <property type="entry name" value="ANK_REPEAT"/>
    <property type="match status" value="3"/>
</dbReference>
<feature type="repeat" description="ANK" evidence="4">
    <location>
        <begin position="489"/>
        <end position="521"/>
    </location>
</feature>
<dbReference type="InterPro" id="IPR017441">
    <property type="entry name" value="Protein_kinase_ATP_BS"/>
</dbReference>
<dbReference type="Gene3D" id="1.10.510.10">
    <property type="entry name" value="Transferase(Phosphotransferase) domain 1"/>
    <property type="match status" value="1"/>
</dbReference>
<organism evidence="7 8">
    <name type="scientific">Aspergillus tubingensis (strain CBS 134.48)</name>
    <dbReference type="NCBI Taxonomy" id="767770"/>
    <lineage>
        <taxon>Eukaryota</taxon>
        <taxon>Fungi</taxon>
        <taxon>Dikarya</taxon>
        <taxon>Ascomycota</taxon>
        <taxon>Pezizomycotina</taxon>
        <taxon>Eurotiomycetes</taxon>
        <taxon>Eurotiomycetidae</taxon>
        <taxon>Eurotiales</taxon>
        <taxon>Aspergillaceae</taxon>
        <taxon>Aspergillus</taxon>
        <taxon>Aspergillus subgen. Circumdati</taxon>
    </lineage>
</organism>
<dbReference type="PROSITE" id="PS50297">
    <property type="entry name" value="ANK_REP_REGION"/>
    <property type="match status" value="2"/>
</dbReference>
<dbReference type="SUPFAM" id="SSF56112">
    <property type="entry name" value="Protein kinase-like (PK-like)"/>
    <property type="match status" value="1"/>
</dbReference>
<dbReference type="FunFam" id="1.10.510.10:FF:000571">
    <property type="entry name" value="Maternal embryonic leucine zipper kinase"/>
    <property type="match status" value="1"/>
</dbReference>
<dbReference type="PROSITE" id="PS50011">
    <property type="entry name" value="PROTEIN_KINASE_DOM"/>
    <property type="match status" value="1"/>
</dbReference>
<dbReference type="GO" id="GO:0004672">
    <property type="term" value="F:protein kinase activity"/>
    <property type="evidence" value="ECO:0007669"/>
    <property type="project" value="InterPro"/>
</dbReference>
<dbReference type="Proteomes" id="UP000184304">
    <property type="component" value="Unassembled WGS sequence"/>
</dbReference>
<dbReference type="EMBL" id="KV878204">
    <property type="protein sequence ID" value="OJI83102.1"/>
    <property type="molecule type" value="Genomic_DNA"/>
</dbReference>
<evidence type="ECO:0000259" key="6">
    <source>
        <dbReference type="PROSITE" id="PS50011"/>
    </source>
</evidence>
<dbReference type="Gene3D" id="3.40.50.300">
    <property type="entry name" value="P-loop containing nucleotide triphosphate hydrolases"/>
    <property type="match status" value="1"/>
</dbReference>
<dbReference type="InterPro" id="IPR056884">
    <property type="entry name" value="NPHP3-like_N"/>
</dbReference>
<dbReference type="PANTHER" id="PTHR10039">
    <property type="entry name" value="AMELOGENIN"/>
    <property type="match status" value="1"/>
</dbReference>
<dbReference type="AlphaFoldDB" id="A0A1L9N1Z6"/>
<dbReference type="FunFam" id="1.25.40.20:FF:000526">
    <property type="entry name" value="NACHT and Ankyrin domain protein"/>
    <property type="match status" value="1"/>
</dbReference>
<dbReference type="STRING" id="767770.A0A1L9N1Z6"/>
<dbReference type="GO" id="GO:0005524">
    <property type="term" value="F:ATP binding"/>
    <property type="evidence" value="ECO:0007669"/>
    <property type="project" value="UniProtKB-UniRule"/>
</dbReference>
<dbReference type="Pfam" id="PF22939">
    <property type="entry name" value="WHD_GPIID"/>
    <property type="match status" value="1"/>
</dbReference>
<dbReference type="Pfam" id="PF24883">
    <property type="entry name" value="NPHP3_N"/>
    <property type="match status" value="1"/>
</dbReference>
<feature type="repeat" description="ANK" evidence="4">
    <location>
        <begin position="522"/>
        <end position="554"/>
    </location>
</feature>
<dbReference type="Pfam" id="PF00023">
    <property type="entry name" value="Ank"/>
    <property type="match status" value="1"/>
</dbReference>
<proteinExistence type="predicted"/>
<evidence type="ECO:0000256" key="1">
    <source>
        <dbReference type="ARBA" id="ARBA00022737"/>
    </source>
</evidence>
<dbReference type="InterPro" id="IPR027417">
    <property type="entry name" value="P-loop_NTPase"/>
</dbReference>
<evidence type="ECO:0000256" key="3">
    <source>
        <dbReference type="ARBA" id="ARBA00022840"/>
    </source>
</evidence>
<evidence type="ECO:0000256" key="5">
    <source>
        <dbReference type="PROSITE-ProRule" id="PRU10141"/>
    </source>
</evidence>
<dbReference type="VEuPathDB" id="FungiDB:ASPTUDRAFT_702533"/>
<feature type="repeat" description="ANK" evidence="4">
    <location>
        <begin position="555"/>
        <end position="587"/>
    </location>
</feature>
<dbReference type="InterPro" id="IPR011009">
    <property type="entry name" value="Kinase-like_dom_sf"/>
</dbReference>
<feature type="domain" description="Protein kinase" evidence="6">
    <location>
        <begin position="707"/>
        <end position="983"/>
    </location>
</feature>
<evidence type="ECO:0000256" key="2">
    <source>
        <dbReference type="ARBA" id="ARBA00022741"/>
    </source>
</evidence>
<dbReference type="SUPFAM" id="SSF52540">
    <property type="entry name" value="P-loop containing nucleoside triphosphate hydrolases"/>
    <property type="match status" value="1"/>
</dbReference>
<evidence type="ECO:0000313" key="8">
    <source>
        <dbReference type="Proteomes" id="UP000184304"/>
    </source>
</evidence>
<keyword evidence="3 5" id="KW-0067">ATP-binding</keyword>
<gene>
    <name evidence="7" type="ORF">ASPTUDRAFT_702533</name>
</gene>
<sequence length="988" mass="110081">MKHEKVCNWLEGNISMLWCPGIPGAGKTRLMSIVVDTLEHKLASKNALCTYIYCNYGRRNEQTPVALLSSLLLQVLRHSKSGTVPSEISSLYNSHKKLGTRPTWKELFDIFTKMTLEYETTFIVIDALDEYSESENDALWFLSTISSVGSNVKIMCSSRFSTTFDAYFNSIEKVEISARDEDIELFLDSEIARLPTLSSLSKHLRAEPDLRRHIIVSITGECQGMFLLAKLHLESLLPKINRKAVRLALASLPGTLNDTYSDALKRIRDQPAEMAELAELVLLWVICARQNLTVMQLQHMYAMQELVEDMALEDDDLPDGDVLTAACGGLITVDKESQAINVIHYTAQQYFEISLAPKLMTARISLTKVSLAYLVLPNFSTGFCTSDTAMAQRLREYPFIEYAAKHWGSEMNLIDAGELLPDLERLWSNPVAVEMTSQVWSLSNARYPNWSQEFPRNCPALVLAAVYDLPAILRQMIANGHDIEGRGSDEETALIRAATFGQVANVRTLLELGAEVDAQDYMNETALHRAARKGNEEIIRVLIGEGAGVNNKASSNWTALMLAVSCESLNAVRILVEAGAELMSETEWGDTALTMALRSGKENIAVFLADHGAVLPRGLAGRRAFTIACQRGLQHVAQRLTLDYEAVAGRPLQRQSSRLMGGLPQIVRELPQEESTASGTETEPSDEVSLGELMEQYNIKTGFDQRYKITQKIGNGHSATVHLCTDRVTGMVFAVKVLEGVTPGNPLRAKDFKGIGGEIQLLRELQKHYHPNLVRMIDAFANLEGNDFRLLLSVALKGELFYTITSRGNLSEGETRHIFTQLLSAIIFLHELGWVHRDIKPENILICDDHLSIQLCDFGLAKKIGAKSASDGLTTTLCGTPTYVAPEIIVETPHRRYGFEVDIWSSGVVLYICLCGFPPFADELNTPENPYNLAQQIKMGRFDYPSPYWDPIGDPALDLIDRMLTVYVPDRISARDCLTHPWMCQTSN</sequence>
<keyword evidence="4" id="KW-0040">ANK repeat</keyword>
<dbReference type="InterPro" id="IPR000719">
    <property type="entry name" value="Prot_kinase_dom"/>
</dbReference>
<dbReference type="OrthoDB" id="448455at2759"/>
<dbReference type="Pfam" id="PF00069">
    <property type="entry name" value="Pkinase"/>
    <property type="match status" value="1"/>
</dbReference>
<dbReference type="SUPFAM" id="SSF48403">
    <property type="entry name" value="Ankyrin repeat"/>
    <property type="match status" value="1"/>
</dbReference>
<dbReference type="SMART" id="SM00220">
    <property type="entry name" value="S_TKc"/>
    <property type="match status" value="1"/>
</dbReference>
<accession>A0A1L9N1Z6</accession>
<keyword evidence="2 5" id="KW-0547">Nucleotide-binding</keyword>
<keyword evidence="1" id="KW-0677">Repeat</keyword>
<dbReference type="PROSITE" id="PS00107">
    <property type="entry name" value="PROTEIN_KINASE_ATP"/>
    <property type="match status" value="1"/>
</dbReference>